<organism evidence="3 4">
    <name type="scientific">Sulfitobacter delicatus</name>
    <dbReference type="NCBI Taxonomy" id="218672"/>
    <lineage>
        <taxon>Bacteria</taxon>
        <taxon>Pseudomonadati</taxon>
        <taxon>Pseudomonadota</taxon>
        <taxon>Alphaproteobacteria</taxon>
        <taxon>Rhodobacterales</taxon>
        <taxon>Roseobacteraceae</taxon>
        <taxon>Sulfitobacter</taxon>
    </lineage>
</organism>
<dbReference type="SUPFAM" id="SSF51735">
    <property type="entry name" value="NAD(P)-binding Rossmann-fold domains"/>
    <property type="match status" value="1"/>
</dbReference>
<dbReference type="Gene3D" id="3.40.50.720">
    <property type="entry name" value="NAD(P)-binding Rossmann-like Domain"/>
    <property type="match status" value="1"/>
</dbReference>
<accession>A0A1G7P723</accession>
<dbReference type="GO" id="GO:0008670">
    <property type="term" value="F:2,4-dienoyl-CoA reductase (NADPH) activity"/>
    <property type="evidence" value="ECO:0007669"/>
    <property type="project" value="InterPro"/>
</dbReference>
<dbReference type="EMBL" id="FNBP01000003">
    <property type="protein sequence ID" value="SDF82085.1"/>
    <property type="molecule type" value="Genomic_DNA"/>
</dbReference>
<dbReference type="PANTHER" id="PTHR43296">
    <property type="entry name" value="PEROXISOMAL 2,4-DIENOYL-COA REDUCTASE"/>
    <property type="match status" value="1"/>
</dbReference>
<dbReference type="InterPro" id="IPR002347">
    <property type="entry name" value="SDR_fam"/>
</dbReference>
<reference evidence="4" key="1">
    <citation type="submission" date="2016-10" db="EMBL/GenBank/DDBJ databases">
        <authorList>
            <person name="Varghese N."/>
            <person name="Submissions S."/>
        </authorList>
    </citation>
    <scope>NUCLEOTIDE SEQUENCE [LARGE SCALE GENOMIC DNA]</scope>
    <source>
        <strain evidence="4">DSM 16477</strain>
    </source>
</reference>
<dbReference type="PANTHER" id="PTHR43296:SF2">
    <property type="entry name" value="PEROXISOMAL 2,4-DIENOYL-COA REDUCTASE [(3E)-ENOYL-COA-PRODUCING]"/>
    <property type="match status" value="1"/>
</dbReference>
<dbReference type="GO" id="GO:0009062">
    <property type="term" value="P:fatty acid catabolic process"/>
    <property type="evidence" value="ECO:0007669"/>
    <property type="project" value="InterPro"/>
</dbReference>
<evidence type="ECO:0000256" key="1">
    <source>
        <dbReference type="ARBA" id="ARBA00022857"/>
    </source>
</evidence>
<gene>
    <name evidence="3" type="ORF">SAMN04489759_103244</name>
</gene>
<proteinExistence type="predicted"/>
<sequence>MLKLIPYGRIGETEDIARAAVWLASDTSDYVIGTTLFVDGGMMLYPSFREGG</sequence>
<dbReference type="InterPro" id="IPR045017">
    <property type="entry name" value="DECR2-like"/>
</dbReference>
<keyword evidence="4" id="KW-1185">Reference proteome</keyword>
<evidence type="ECO:0000256" key="2">
    <source>
        <dbReference type="ARBA" id="ARBA00023002"/>
    </source>
</evidence>
<protein>
    <submittedName>
        <fullName evidence="3">Enoyl-(Acyl carrier protein) reductase</fullName>
    </submittedName>
</protein>
<keyword evidence="1" id="KW-0521">NADP</keyword>
<dbReference type="Proteomes" id="UP000199399">
    <property type="component" value="Unassembled WGS sequence"/>
</dbReference>
<name>A0A1G7P723_9RHOB</name>
<dbReference type="STRING" id="218672.SAMN04489759_103244"/>
<evidence type="ECO:0000313" key="3">
    <source>
        <dbReference type="EMBL" id="SDF82085.1"/>
    </source>
</evidence>
<keyword evidence="2" id="KW-0560">Oxidoreductase</keyword>
<evidence type="ECO:0000313" key="4">
    <source>
        <dbReference type="Proteomes" id="UP000199399"/>
    </source>
</evidence>
<dbReference type="Pfam" id="PF13561">
    <property type="entry name" value="adh_short_C2"/>
    <property type="match status" value="1"/>
</dbReference>
<dbReference type="AlphaFoldDB" id="A0A1G7P723"/>
<dbReference type="InterPro" id="IPR036291">
    <property type="entry name" value="NAD(P)-bd_dom_sf"/>
</dbReference>